<evidence type="ECO:0000256" key="5">
    <source>
        <dbReference type="ARBA" id="ARBA00022438"/>
    </source>
</evidence>
<proteinExistence type="inferred from homology"/>
<dbReference type="PANTHER" id="PTHR34448:SF3">
    <property type="entry name" value="AMINOPEPTIDASE AMPS"/>
    <property type="match status" value="1"/>
</dbReference>
<dbReference type="InterPro" id="IPR052170">
    <property type="entry name" value="M29_Exopeptidase"/>
</dbReference>
<dbReference type="SUPFAM" id="SSF144052">
    <property type="entry name" value="Thermophilic metalloprotease-like"/>
    <property type="match status" value="1"/>
</dbReference>
<dbReference type="GO" id="GO:0006508">
    <property type="term" value="P:proteolysis"/>
    <property type="evidence" value="ECO:0007669"/>
    <property type="project" value="UniProtKB-KW"/>
</dbReference>
<evidence type="ECO:0000256" key="9">
    <source>
        <dbReference type="ARBA" id="ARBA00023049"/>
    </source>
</evidence>
<keyword evidence="8" id="KW-0378">Hydrolase</keyword>
<dbReference type="EMBL" id="LQQY01000034">
    <property type="protein sequence ID" value="KZE45261.1"/>
    <property type="molecule type" value="Genomic_DNA"/>
</dbReference>
<comment type="cofactor">
    <cofactor evidence="3">
        <name>Zn(2+)</name>
        <dbReference type="ChEBI" id="CHEBI:29105"/>
    </cofactor>
</comment>
<dbReference type="PRINTS" id="PR00919">
    <property type="entry name" value="THERMOPTASE"/>
</dbReference>
<dbReference type="RefSeq" id="WP_048003633.1">
    <property type="nucleotide sequence ID" value="NZ_JBLGCT010000001.1"/>
</dbReference>
<dbReference type="PATRIC" id="fig|189381.11.peg.230"/>
<dbReference type="AlphaFoldDB" id="A0A0J5YDN4"/>
<evidence type="ECO:0000313" key="11">
    <source>
        <dbReference type="Proteomes" id="UP000076510"/>
    </source>
</evidence>
<evidence type="ECO:0000256" key="7">
    <source>
        <dbReference type="ARBA" id="ARBA00022723"/>
    </source>
</evidence>
<reference evidence="11" key="1">
    <citation type="submission" date="2016-01" db="EMBL/GenBank/DDBJ databases">
        <title>Whole genome sequencing of Bhargavaea cecembensis T14.</title>
        <authorList>
            <person name="Hong K.W."/>
        </authorList>
    </citation>
    <scope>NUCLEOTIDE SEQUENCE [LARGE SCALE GENOMIC DNA]</scope>
    <source>
        <strain evidence="11">M19</strain>
    </source>
</reference>
<keyword evidence="7" id="KW-0479">Metal-binding</keyword>
<keyword evidence="9" id="KW-0482">Metalloprotease</keyword>
<dbReference type="GO" id="GO:0004177">
    <property type="term" value="F:aminopeptidase activity"/>
    <property type="evidence" value="ECO:0007669"/>
    <property type="project" value="UniProtKB-KW"/>
</dbReference>
<keyword evidence="6" id="KW-0645">Protease</keyword>
<dbReference type="InterPro" id="IPR035097">
    <property type="entry name" value="M29_N-terminal"/>
</dbReference>
<evidence type="ECO:0000256" key="8">
    <source>
        <dbReference type="ARBA" id="ARBA00022801"/>
    </source>
</evidence>
<keyword evidence="5" id="KW-0031">Aminopeptidase</keyword>
<comment type="caution">
    <text evidence="10">The sequence shown here is derived from an EMBL/GenBank/DDBJ whole genome shotgun (WGS) entry which is preliminary data.</text>
</comment>
<protein>
    <submittedName>
        <fullName evidence="10">Peptidase M29</fullName>
    </submittedName>
</protein>
<dbReference type="InterPro" id="IPR000787">
    <property type="entry name" value="Peptidase_M29"/>
</dbReference>
<comment type="cofactor">
    <cofactor evidence="1">
        <name>Co(2+)</name>
        <dbReference type="ChEBI" id="CHEBI:48828"/>
    </cofactor>
</comment>
<evidence type="ECO:0000256" key="2">
    <source>
        <dbReference type="ARBA" id="ARBA00001946"/>
    </source>
</evidence>
<dbReference type="GO" id="GO:0046872">
    <property type="term" value="F:metal ion binding"/>
    <property type="evidence" value="ECO:0007669"/>
    <property type="project" value="UniProtKB-KW"/>
</dbReference>
<dbReference type="Gene3D" id="3.40.1830.10">
    <property type="entry name" value="Thermophilic metalloprotease (M29)"/>
    <property type="match status" value="1"/>
</dbReference>
<gene>
    <name evidence="10" type="ORF">AV649_03430</name>
</gene>
<comment type="cofactor">
    <cofactor evidence="2">
        <name>Mg(2+)</name>
        <dbReference type="ChEBI" id="CHEBI:18420"/>
    </cofactor>
</comment>
<accession>A0A0J5YDN4</accession>
<dbReference type="PANTHER" id="PTHR34448">
    <property type="entry name" value="AMINOPEPTIDASE"/>
    <property type="match status" value="1"/>
</dbReference>
<dbReference type="Pfam" id="PF02073">
    <property type="entry name" value="Peptidase_M29"/>
    <property type="match status" value="1"/>
</dbReference>
<evidence type="ECO:0000256" key="1">
    <source>
        <dbReference type="ARBA" id="ARBA00001941"/>
    </source>
</evidence>
<sequence length="411" mass="45900">MNEQRMSNLKNYAALAVKVGVNIQEGQALWISAPLGTEEFVRLVVKEAYMAGSKNVHVQWFDEAVLRTHYELAPEETFYEYPEWLAAAHEWLVDHRGAFLQVDSGDPDLLKGIDAERITAFEKASGDALDRFYEAIENDHIPWSIVAIPSQEWAEKVFPDLKGSEAVDTLWEHIFQSVRMDEPDPVEAWKKHINELTSRAERLNDLNLRELHYAAPGTDLTVHLHEDHIWLTGASKTPDGKDFIANMPTEEVYTVPVKNGVNGTVRATKPLAYNGNVIDDFTLTFKDGKIIHATAQTGVEILKKMIDIDEGAAFLGEVALVPHDSPISNSGILFFNTLFDENASNHLAIGSSYPTCMKDGSILSDEEKEARGLNESVVHEDFMIGSGRMDIVGVTKDGESVQIFKEGNWAF</sequence>
<dbReference type="GO" id="GO:0008237">
    <property type="term" value="F:metallopeptidase activity"/>
    <property type="evidence" value="ECO:0007669"/>
    <property type="project" value="UniProtKB-KW"/>
</dbReference>
<dbReference type="Proteomes" id="UP000076510">
    <property type="component" value="Unassembled WGS sequence"/>
</dbReference>
<evidence type="ECO:0000256" key="4">
    <source>
        <dbReference type="ARBA" id="ARBA00008236"/>
    </source>
</evidence>
<comment type="similarity">
    <text evidence="4">Belongs to the peptidase M29 family.</text>
</comment>
<evidence type="ECO:0000313" key="10">
    <source>
        <dbReference type="EMBL" id="KZE45261.1"/>
    </source>
</evidence>
<organism evidence="10 11">
    <name type="scientific">Rossellomorea marisflavi</name>
    <dbReference type="NCBI Taxonomy" id="189381"/>
    <lineage>
        <taxon>Bacteria</taxon>
        <taxon>Bacillati</taxon>
        <taxon>Bacillota</taxon>
        <taxon>Bacilli</taxon>
        <taxon>Bacillales</taxon>
        <taxon>Bacillaceae</taxon>
        <taxon>Rossellomorea</taxon>
    </lineage>
</organism>
<evidence type="ECO:0000256" key="6">
    <source>
        <dbReference type="ARBA" id="ARBA00022670"/>
    </source>
</evidence>
<evidence type="ECO:0000256" key="3">
    <source>
        <dbReference type="ARBA" id="ARBA00001947"/>
    </source>
</evidence>
<name>A0A0J5YDN4_9BACI</name>
<dbReference type="OrthoDB" id="9803993at2"/>